<dbReference type="GO" id="GO:0016020">
    <property type="term" value="C:membrane"/>
    <property type="evidence" value="ECO:0007669"/>
    <property type="project" value="UniProtKB-SubCell"/>
</dbReference>
<dbReference type="PRINTS" id="PR00019">
    <property type="entry name" value="LEURICHRPT"/>
</dbReference>
<evidence type="ECO:0000256" key="2">
    <source>
        <dbReference type="ARBA" id="ARBA00009592"/>
    </source>
</evidence>
<evidence type="ECO:0000256" key="3">
    <source>
        <dbReference type="ARBA" id="ARBA00022614"/>
    </source>
</evidence>
<comment type="subcellular location">
    <subcellularLocation>
        <location evidence="1">Membrane</location>
        <topology evidence="1">Single-pass type I membrane protein</topology>
    </subcellularLocation>
</comment>
<keyword evidence="8 11" id="KW-1133">Transmembrane helix</keyword>
<keyword evidence="3" id="KW-0433">Leucine-rich repeat</keyword>
<evidence type="ECO:0000256" key="11">
    <source>
        <dbReference type="SAM" id="Phobius"/>
    </source>
</evidence>
<keyword evidence="5 11" id="KW-0812">Transmembrane</keyword>
<keyword evidence="9 11" id="KW-0472">Membrane</keyword>
<evidence type="ECO:0000313" key="13">
    <source>
        <dbReference type="Proteomes" id="UP001140206"/>
    </source>
</evidence>
<dbReference type="Gene3D" id="3.80.10.10">
    <property type="entry name" value="Ribonuclease Inhibitor"/>
    <property type="match status" value="1"/>
</dbReference>
<accession>A0AAV8BHV5</accession>
<evidence type="ECO:0000256" key="1">
    <source>
        <dbReference type="ARBA" id="ARBA00004479"/>
    </source>
</evidence>
<gene>
    <name evidence="12" type="ORF">LUZ62_000754</name>
</gene>
<dbReference type="PANTHER" id="PTHR48063">
    <property type="entry name" value="LRR RECEPTOR-LIKE KINASE"/>
    <property type="match status" value="1"/>
</dbReference>
<evidence type="ECO:0000256" key="8">
    <source>
        <dbReference type="ARBA" id="ARBA00022989"/>
    </source>
</evidence>
<dbReference type="Proteomes" id="UP001140206">
    <property type="component" value="Unassembled WGS sequence"/>
</dbReference>
<dbReference type="InterPro" id="IPR046956">
    <property type="entry name" value="RLP23-like"/>
</dbReference>
<dbReference type="InterPro" id="IPR032675">
    <property type="entry name" value="LRR_dom_sf"/>
</dbReference>
<evidence type="ECO:0000256" key="5">
    <source>
        <dbReference type="ARBA" id="ARBA00022692"/>
    </source>
</evidence>
<protein>
    <submittedName>
        <fullName evidence="12">Receptor-like protein 12</fullName>
    </submittedName>
</protein>
<evidence type="ECO:0000256" key="9">
    <source>
        <dbReference type="ARBA" id="ARBA00023136"/>
    </source>
</evidence>
<keyword evidence="6" id="KW-0732">Signal</keyword>
<feature type="transmembrane region" description="Helical" evidence="11">
    <location>
        <begin position="220"/>
        <end position="240"/>
    </location>
</feature>
<evidence type="ECO:0000256" key="7">
    <source>
        <dbReference type="ARBA" id="ARBA00022737"/>
    </source>
</evidence>
<evidence type="ECO:0000256" key="10">
    <source>
        <dbReference type="ARBA" id="ARBA00023180"/>
    </source>
</evidence>
<dbReference type="PANTHER" id="PTHR48063:SF90">
    <property type="entry name" value="OS11G0565920 PROTEIN"/>
    <property type="match status" value="1"/>
</dbReference>
<comment type="similarity">
    <text evidence="2">Belongs to the RLP family.</text>
</comment>
<organism evidence="12 13">
    <name type="scientific">Rhynchospora pubera</name>
    <dbReference type="NCBI Taxonomy" id="906938"/>
    <lineage>
        <taxon>Eukaryota</taxon>
        <taxon>Viridiplantae</taxon>
        <taxon>Streptophyta</taxon>
        <taxon>Embryophyta</taxon>
        <taxon>Tracheophyta</taxon>
        <taxon>Spermatophyta</taxon>
        <taxon>Magnoliopsida</taxon>
        <taxon>Liliopsida</taxon>
        <taxon>Poales</taxon>
        <taxon>Cyperaceae</taxon>
        <taxon>Cyperoideae</taxon>
        <taxon>Rhynchosporeae</taxon>
        <taxon>Rhynchospora</taxon>
    </lineage>
</organism>
<reference evidence="12" key="1">
    <citation type="submission" date="2022-08" db="EMBL/GenBank/DDBJ databases">
        <authorList>
            <person name="Marques A."/>
        </authorList>
    </citation>
    <scope>NUCLEOTIDE SEQUENCE</scope>
    <source>
        <strain evidence="12">RhyPub2mFocal</strain>
        <tissue evidence="12">Leaves</tissue>
    </source>
</reference>
<evidence type="ECO:0000256" key="6">
    <source>
        <dbReference type="ARBA" id="ARBA00022729"/>
    </source>
</evidence>
<dbReference type="FunFam" id="3.80.10.10:FF:000111">
    <property type="entry name" value="LRR receptor-like serine/threonine-protein kinase ERECTA"/>
    <property type="match status" value="1"/>
</dbReference>
<dbReference type="Pfam" id="PF13855">
    <property type="entry name" value="LRR_8"/>
    <property type="match status" value="1"/>
</dbReference>
<keyword evidence="12" id="KW-0675">Receptor</keyword>
<name>A0AAV8BHV5_9POAL</name>
<keyword evidence="13" id="KW-1185">Reference proteome</keyword>
<dbReference type="AlphaFoldDB" id="A0AAV8BHV5"/>
<proteinExistence type="inferred from homology"/>
<dbReference type="EMBL" id="JAMFTS010000935">
    <property type="protein sequence ID" value="KAJ4742082.1"/>
    <property type="molecule type" value="Genomic_DNA"/>
</dbReference>
<keyword evidence="4" id="KW-1070">Brassinosteroid signaling pathway</keyword>
<keyword evidence="10" id="KW-0325">Glycoprotein</keyword>
<dbReference type="Pfam" id="PF00560">
    <property type="entry name" value="LRR_1"/>
    <property type="match status" value="2"/>
</dbReference>
<dbReference type="SUPFAM" id="SSF52058">
    <property type="entry name" value="L domain-like"/>
    <property type="match status" value="1"/>
</dbReference>
<sequence length="273" mass="30516">MFNGTLPYQLFELEKLQMLDLSNNNLNGKIPSSMRTLMGMISTDGMNILLRDPMYLSSIYLQTIIEVYTKGQVLDYEDNILYYTSLDLSHNNLLGNIPEEMGALVGLRNLNISRNKLSGDIPISIGNLRSLESLDFSNNELSGSIPLSLSTLTFLSHLNLSYNNFSGRIPLGHQLQTLNDPSIYEGNNGLCGFPLPIECSDNKTTSQSFALEKGNGPEKYAGAIIGFAVGAWTVYGALLLNKAWRVAYFVFVDNMYDRLYVIVILNWARIMQK</sequence>
<evidence type="ECO:0000313" key="12">
    <source>
        <dbReference type="EMBL" id="KAJ4742082.1"/>
    </source>
</evidence>
<dbReference type="InterPro" id="IPR001611">
    <property type="entry name" value="Leu-rich_rpt"/>
</dbReference>
<comment type="caution">
    <text evidence="12">The sequence shown here is derived from an EMBL/GenBank/DDBJ whole genome shotgun (WGS) entry which is preliminary data.</text>
</comment>
<evidence type="ECO:0000256" key="4">
    <source>
        <dbReference type="ARBA" id="ARBA00022626"/>
    </source>
</evidence>
<keyword evidence="7" id="KW-0677">Repeat</keyword>
<dbReference type="GO" id="GO:0009742">
    <property type="term" value="P:brassinosteroid mediated signaling pathway"/>
    <property type="evidence" value="ECO:0007669"/>
    <property type="project" value="UniProtKB-KW"/>
</dbReference>